<keyword evidence="5 8" id="KW-0408">Iron</keyword>
<dbReference type="GO" id="GO:0005506">
    <property type="term" value="F:iron ion binding"/>
    <property type="evidence" value="ECO:0007669"/>
    <property type="project" value="UniProtKB-UniRule"/>
</dbReference>
<dbReference type="InterPro" id="IPR000905">
    <property type="entry name" value="Gcp-like_dom"/>
</dbReference>
<evidence type="ECO:0000256" key="4">
    <source>
        <dbReference type="ARBA" id="ARBA00022723"/>
    </source>
</evidence>
<evidence type="ECO:0000256" key="2">
    <source>
        <dbReference type="ARBA" id="ARBA00022679"/>
    </source>
</evidence>
<feature type="binding site" evidence="8">
    <location>
        <position position="186"/>
    </location>
    <ligand>
        <name>substrate</name>
    </ligand>
</feature>
<gene>
    <name evidence="8" type="primary">tsaD</name>
    <name evidence="10" type="ORF">A3B19_00300</name>
</gene>
<keyword evidence="1 8" id="KW-0963">Cytoplasm</keyword>
<comment type="function">
    <text evidence="8">Required for the formation of a threonylcarbamoyl group on adenosine at position 37 (t(6)A37) in tRNAs that read codons beginning with adenine. Is involved in the transfer of the threonylcarbamoyl moiety of threonylcarbamoyl-AMP (TC-AMP) to the N6 group of A37, together with TsaE and TsaB. TsaD likely plays a direct catalytic role in this reaction.</text>
</comment>
<evidence type="ECO:0000256" key="3">
    <source>
        <dbReference type="ARBA" id="ARBA00022694"/>
    </source>
</evidence>
<dbReference type="InterPro" id="IPR022450">
    <property type="entry name" value="TsaD"/>
</dbReference>
<feature type="binding site" evidence="8">
    <location>
        <position position="349"/>
    </location>
    <ligand>
        <name>Fe cation</name>
        <dbReference type="ChEBI" id="CHEBI:24875"/>
    </ligand>
</feature>
<organism evidence="10 11">
    <name type="scientific">Candidatus Giovannonibacteria bacterium RIFCSPLOWO2_01_FULL_46_32</name>
    <dbReference type="NCBI Taxonomy" id="1798353"/>
    <lineage>
        <taxon>Bacteria</taxon>
        <taxon>Candidatus Giovannoniibacteriota</taxon>
    </lineage>
</organism>
<evidence type="ECO:0000256" key="6">
    <source>
        <dbReference type="ARBA" id="ARBA00023315"/>
    </source>
</evidence>
<comment type="caution">
    <text evidence="10">The sequence shown here is derived from an EMBL/GenBank/DDBJ whole genome shotgun (WGS) entry which is preliminary data.</text>
</comment>
<feature type="binding site" evidence="8">
    <location>
        <position position="319"/>
    </location>
    <ligand>
        <name>substrate</name>
    </ligand>
</feature>
<dbReference type="EC" id="2.3.1.234" evidence="8"/>
<sequence>MKILAIETSCDETAIAILEVRDGKFEVKSNVVLSQIKIHKKFGGVVPNLAMREHRRNLPIILKRALKEVRLPLGSRTSKFDAIAVTYGPGLEPALWEGINFAENLAKKWKKPLVAVNHLEGHIYASWLLRRRTSKSAKTSDVLIPKFPLLALIVSGGHTELVLMKKHLNYKILGETRDDAAGEAFDKVARMLGLGYPGGPKIAKLAEKGKPKAISFPRPMINSKDFDFSFSGLKTAVLYYLCGLTKREHLTLSPPLLAKERGLGERLSSVPDKISQKEKMAIAASFQQAVVDVLVKKAADALRKYNVKSLVVGGGVAANQALRHTLDALIKTQFPTISLHISPLWLCGDNAAMIAVAGYFKFRAKKFSKPEKIKAQGNLKLS</sequence>
<feature type="binding site" evidence="8">
    <location>
        <position position="199"/>
    </location>
    <ligand>
        <name>substrate</name>
    </ligand>
</feature>
<dbReference type="Proteomes" id="UP000177346">
    <property type="component" value="Unassembled WGS sequence"/>
</dbReference>
<evidence type="ECO:0000256" key="1">
    <source>
        <dbReference type="ARBA" id="ARBA00022490"/>
    </source>
</evidence>
<evidence type="ECO:0000313" key="10">
    <source>
        <dbReference type="EMBL" id="OGF86677.1"/>
    </source>
</evidence>
<feature type="binding site" evidence="8">
    <location>
        <position position="122"/>
    </location>
    <ligand>
        <name>Fe cation</name>
        <dbReference type="ChEBI" id="CHEBI:24875"/>
    </ligand>
</feature>
<proteinExistence type="inferred from homology"/>
<feature type="binding site" evidence="8">
    <location>
        <begin position="153"/>
        <end position="157"/>
    </location>
    <ligand>
        <name>substrate</name>
    </ligand>
</feature>
<evidence type="ECO:0000313" key="11">
    <source>
        <dbReference type="Proteomes" id="UP000177346"/>
    </source>
</evidence>
<dbReference type="FunFam" id="3.30.420.40:FF:000040">
    <property type="entry name" value="tRNA N6-adenosine threonylcarbamoyltransferase"/>
    <property type="match status" value="1"/>
</dbReference>
<name>A0A1F5XFQ7_9BACT</name>
<feature type="binding site" evidence="8">
    <location>
        <position position="118"/>
    </location>
    <ligand>
        <name>Fe cation</name>
        <dbReference type="ChEBI" id="CHEBI:24875"/>
    </ligand>
</feature>
<keyword evidence="4 8" id="KW-0479">Metal-binding</keyword>
<accession>A0A1F5XFQ7</accession>
<dbReference type="InterPro" id="IPR017861">
    <property type="entry name" value="KAE1/TsaD"/>
</dbReference>
<reference evidence="10 11" key="1">
    <citation type="journal article" date="2016" name="Nat. Commun.">
        <title>Thousands of microbial genomes shed light on interconnected biogeochemical processes in an aquifer system.</title>
        <authorList>
            <person name="Anantharaman K."/>
            <person name="Brown C.T."/>
            <person name="Hug L.A."/>
            <person name="Sharon I."/>
            <person name="Castelle C.J."/>
            <person name="Probst A.J."/>
            <person name="Thomas B.C."/>
            <person name="Singh A."/>
            <person name="Wilkins M.J."/>
            <person name="Karaoz U."/>
            <person name="Brodie E.L."/>
            <person name="Williams K.H."/>
            <person name="Hubbard S.S."/>
            <person name="Banfield J.F."/>
        </authorList>
    </citation>
    <scope>NUCLEOTIDE SEQUENCE [LARGE SCALE GENOMIC DNA]</scope>
</reference>
<keyword evidence="3 8" id="KW-0819">tRNA processing</keyword>
<dbReference type="GO" id="GO:0002949">
    <property type="term" value="P:tRNA threonylcarbamoyladenosine modification"/>
    <property type="evidence" value="ECO:0007669"/>
    <property type="project" value="UniProtKB-UniRule"/>
</dbReference>
<feature type="domain" description="Gcp-like" evidence="9">
    <location>
        <begin position="27"/>
        <end position="355"/>
    </location>
</feature>
<keyword evidence="2 8" id="KW-0808">Transferase</keyword>
<comment type="catalytic activity">
    <reaction evidence="7 8">
        <text>L-threonylcarbamoyladenylate + adenosine(37) in tRNA = N(6)-L-threonylcarbamoyladenosine(37) in tRNA + AMP + H(+)</text>
        <dbReference type="Rhea" id="RHEA:37059"/>
        <dbReference type="Rhea" id="RHEA-COMP:10162"/>
        <dbReference type="Rhea" id="RHEA-COMP:10163"/>
        <dbReference type="ChEBI" id="CHEBI:15378"/>
        <dbReference type="ChEBI" id="CHEBI:73682"/>
        <dbReference type="ChEBI" id="CHEBI:74411"/>
        <dbReference type="ChEBI" id="CHEBI:74418"/>
        <dbReference type="ChEBI" id="CHEBI:456215"/>
        <dbReference type="EC" id="2.3.1.234"/>
    </reaction>
</comment>
<evidence type="ECO:0000259" key="9">
    <source>
        <dbReference type="Pfam" id="PF00814"/>
    </source>
</evidence>
<evidence type="ECO:0000256" key="7">
    <source>
        <dbReference type="ARBA" id="ARBA00048117"/>
    </source>
</evidence>
<evidence type="ECO:0000256" key="8">
    <source>
        <dbReference type="HAMAP-Rule" id="MF_01445"/>
    </source>
</evidence>
<comment type="caution">
    <text evidence="8">Lacks conserved residue(s) required for the propagation of feature annotation.</text>
</comment>
<dbReference type="Gene3D" id="3.30.420.40">
    <property type="match status" value="2"/>
</dbReference>
<dbReference type="EMBL" id="MFIF01000012">
    <property type="protein sequence ID" value="OGF86677.1"/>
    <property type="molecule type" value="Genomic_DNA"/>
</dbReference>
<comment type="similarity">
    <text evidence="8">Belongs to the KAE1 / TsaD family.</text>
</comment>
<dbReference type="InterPro" id="IPR043129">
    <property type="entry name" value="ATPase_NBD"/>
</dbReference>
<dbReference type="NCBIfam" id="TIGR00329">
    <property type="entry name" value="gcp_kae1"/>
    <property type="match status" value="1"/>
</dbReference>
<dbReference type="PRINTS" id="PR00789">
    <property type="entry name" value="OSIALOPTASE"/>
</dbReference>
<comment type="subcellular location">
    <subcellularLocation>
        <location evidence="8">Cytoplasm</location>
    </subcellularLocation>
</comment>
<dbReference type="PANTHER" id="PTHR11735">
    <property type="entry name" value="TRNA N6-ADENOSINE THREONYLCARBAMOYLTRANSFERASE"/>
    <property type="match status" value="1"/>
</dbReference>
<evidence type="ECO:0000256" key="5">
    <source>
        <dbReference type="ARBA" id="ARBA00023004"/>
    </source>
</evidence>
<dbReference type="SUPFAM" id="SSF53067">
    <property type="entry name" value="Actin-like ATPase domain"/>
    <property type="match status" value="2"/>
</dbReference>
<comment type="cofactor">
    <cofactor evidence="8">
        <name>Fe(2+)</name>
        <dbReference type="ChEBI" id="CHEBI:29033"/>
    </cofactor>
    <text evidence="8">Binds 1 Fe(2+) ion per subunit.</text>
</comment>
<dbReference type="GO" id="GO:0061711">
    <property type="term" value="F:tRNA N(6)-L-threonylcarbamoyladenine synthase activity"/>
    <property type="evidence" value="ECO:0007669"/>
    <property type="project" value="UniProtKB-EC"/>
</dbReference>
<dbReference type="Pfam" id="PF00814">
    <property type="entry name" value="TsaD"/>
    <property type="match status" value="1"/>
</dbReference>
<dbReference type="GO" id="GO:0005737">
    <property type="term" value="C:cytoplasm"/>
    <property type="evidence" value="ECO:0007669"/>
    <property type="project" value="UniProtKB-SubCell"/>
</dbReference>
<dbReference type="FunFam" id="3.30.420.40:FF:000012">
    <property type="entry name" value="tRNA N6-adenosine threonylcarbamoyltransferase"/>
    <property type="match status" value="1"/>
</dbReference>
<keyword evidence="6 8" id="KW-0012">Acyltransferase</keyword>
<dbReference type="HAMAP" id="MF_01445">
    <property type="entry name" value="TsaD"/>
    <property type="match status" value="1"/>
</dbReference>
<dbReference type="PANTHER" id="PTHR11735:SF6">
    <property type="entry name" value="TRNA N6-ADENOSINE THREONYLCARBAMOYLTRANSFERASE, MITOCHONDRIAL"/>
    <property type="match status" value="1"/>
</dbReference>
<dbReference type="CDD" id="cd24133">
    <property type="entry name" value="ASKHA_NBD_TsaD_bac"/>
    <property type="match status" value="1"/>
</dbReference>
<protein>
    <recommendedName>
        <fullName evidence="8">tRNA N6-adenosine threonylcarbamoyltransferase</fullName>
        <ecNumber evidence="8">2.3.1.234</ecNumber>
    </recommendedName>
    <alternativeName>
        <fullName evidence="8">N6-L-threonylcarbamoyladenine synthase</fullName>
        <shortName evidence="8">t(6)A synthase</shortName>
    </alternativeName>
    <alternativeName>
        <fullName evidence="8">t(6)A37 threonylcarbamoyladenosine biosynthesis protein TsaD</fullName>
    </alternativeName>
    <alternativeName>
        <fullName evidence="8">tRNA threonylcarbamoyladenosine biosynthesis protein TsaD</fullName>
    </alternativeName>
</protein>
<dbReference type="AlphaFoldDB" id="A0A1F5XFQ7"/>